<dbReference type="EMBL" id="UPTC01002497">
    <property type="protein sequence ID" value="VBB33551.1"/>
    <property type="molecule type" value="Genomic_DNA"/>
</dbReference>
<dbReference type="OrthoDB" id="5787653at2759"/>
<reference evidence="1 2" key="1">
    <citation type="submission" date="2018-08" db="EMBL/GenBank/DDBJ databases">
        <authorList>
            <person name="Laetsch R D."/>
            <person name="Stevens L."/>
            <person name="Kumar S."/>
            <person name="Blaxter L. M."/>
        </authorList>
    </citation>
    <scope>NUCLEOTIDE SEQUENCE [LARGE SCALE GENOMIC DNA]</scope>
</reference>
<dbReference type="Proteomes" id="UP000276991">
    <property type="component" value="Unassembled WGS sequence"/>
</dbReference>
<evidence type="ECO:0000313" key="1">
    <source>
        <dbReference type="EMBL" id="VBB33551.1"/>
    </source>
</evidence>
<protein>
    <submittedName>
        <fullName evidence="1">Uncharacterized protein</fullName>
    </submittedName>
</protein>
<evidence type="ECO:0000313" key="2">
    <source>
        <dbReference type="Proteomes" id="UP000276991"/>
    </source>
</evidence>
<name>A0A498SMJ2_ACAVI</name>
<gene>
    <name evidence="1" type="ORF">NAV_LOCUS8342</name>
</gene>
<dbReference type="AlphaFoldDB" id="A0A498SMJ2"/>
<sequence>MLQNASISEVIELNITTQPIGFVTKLLIKILEEIQMDEKMTNGTEVEMMEKIRNETMEKFHDDMINITDLLKPILLGVIIELKKQLASKERAISLYGAIQRVTGDFWVAFTNSVKTIGNFLDILFSPHLKSLEPPPIKTTISTTSSINKTFSILLNKFMDDLEIEKEGREKGVKLFIENHKALVNIGLLIDDVIDLIREGKEPFLKLFALPLSLLFYSLDLTEAGDILGKYGLEFILDIITNDK</sequence>
<keyword evidence="2" id="KW-1185">Reference proteome</keyword>
<organism evidence="1 2">
    <name type="scientific">Acanthocheilonema viteae</name>
    <name type="common">Filarial nematode worm</name>
    <name type="synonym">Dipetalonema viteae</name>
    <dbReference type="NCBI Taxonomy" id="6277"/>
    <lineage>
        <taxon>Eukaryota</taxon>
        <taxon>Metazoa</taxon>
        <taxon>Ecdysozoa</taxon>
        <taxon>Nematoda</taxon>
        <taxon>Chromadorea</taxon>
        <taxon>Rhabditida</taxon>
        <taxon>Spirurina</taxon>
        <taxon>Spiruromorpha</taxon>
        <taxon>Filarioidea</taxon>
        <taxon>Onchocercidae</taxon>
        <taxon>Acanthocheilonema</taxon>
    </lineage>
</organism>
<accession>A0A498SMJ2</accession>
<proteinExistence type="predicted"/>